<dbReference type="Gene3D" id="2.160.20.10">
    <property type="entry name" value="Single-stranded right-handed beta-helix, Pectin lyase-like"/>
    <property type="match status" value="1"/>
</dbReference>
<dbReference type="SUPFAM" id="SSF51126">
    <property type="entry name" value="Pectin lyase-like"/>
    <property type="match status" value="1"/>
</dbReference>
<gene>
    <name evidence="3" type="ORF">GCM10009119_35120</name>
</gene>
<sequence>MHRLMRLLAIPILMAGIFSCGTTSNEQSFDSSKLARMSQEEVEKVIEAFIMAEDSSTILIPEGFYDLSTQLILDNKKAVTIKGAGMDKTVLSFRNLKSGGEGVKIVGNNIRIEDLSIEDAPGDGLKAQHSDGIVFRRINVTWTNGDKSKNGTYAIYPVQCKNVMIDECIASHSKDAGIYVGQSENIIVKNSLAFGNVAGIEIENSDNAEVFGNTARDNSGGILVFNLPGLPRSDGKGTKIYDNEVINNNHENFATGNGDGPNGNTITMIPPGSGIVLLAAKEVEIFDNRIHNNKTSGVAIASYQITGFPTDAPNWSPYTTDIYVHDNSYERKTLSMPDLTRELGQLISVHNAYGPAKTQDIIYDGIWDTDLSKTIDSNPMRICIQEKGIEDLHFTRFYLMDGQDHIEAFKDYQIFQNCKVDVATDISGVAAL</sequence>
<dbReference type="InterPro" id="IPR022442">
    <property type="entry name" value="SO_2930-like_dom"/>
</dbReference>
<comment type="caution">
    <text evidence="3">The sequence shown here is derived from an EMBL/GenBank/DDBJ whole genome shotgun (WGS) entry which is preliminary data.</text>
</comment>
<dbReference type="InterPro" id="IPR012334">
    <property type="entry name" value="Pectin_lyas_fold"/>
</dbReference>
<dbReference type="RefSeq" id="WP_343853969.1">
    <property type="nucleotide sequence ID" value="NZ_BAAAFI010000045.1"/>
</dbReference>
<dbReference type="Proteomes" id="UP001500469">
    <property type="component" value="Unassembled WGS sequence"/>
</dbReference>
<dbReference type="InterPro" id="IPR006626">
    <property type="entry name" value="PbH1"/>
</dbReference>
<evidence type="ECO:0000313" key="3">
    <source>
        <dbReference type="EMBL" id="GAA0880542.1"/>
    </source>
</evidence>
<dbReference type="NCBIfam" id="TIGR03805">
    <property type="entry name" value="beta_helix_1"/>
    <property type="match status" value="1"/>
</dbReference>
<reference evidence="3 4" key="1">
    <citation type="journal article" date="2019" name="Int. J. Syst. Evol. Microbiol.">
        <title>The Global Catalogue of Microorganisms (GCM) 10K type strain sequencing project: providing services to taxonomists for standard genome sequencing and annotation.</title>
        <authorList>
            <consortium name="The Broad Institute Genomics Platform"/>
            <consortium name="The Broad Institute Genome Sequencing Center for Infectious Disease"/>
            <person name="Wu L."/>
            <person name="Ma J."/>
        </authorList>
    </citation>
    <scope>NUCLEOTIDE SEQUENCE [LARGE SCALE GENOMIC DNA]</scope>
    <source>
        <strain evidence="3 4">JCM 16112</strain>
    </source>
</reference>
<dbReference type="NCBIfam" id="TIGR03804">
    <property type="entry name" value="para_beta_helix"/>
    <property type="match status" value="1"/>
</dbReference>
<evidence type="ECO:0000259" key="2">
    <source>
        <dbReference type="Pfam" id="PF13229"/>
    </source>
</evidence>
<dbReference type="SMART" id="SM00710">
    <property type="entry name" value="PbH1"/>
    <property type="match status" value="7"/>
</dbReference>
<proteinExistence type="predicted"/>
<keyword evidence="4" id="KW-1185">Reference proteome</keyword>
<dbReference type="EMBL" id="BAAAFI010000045">
    <property type="protein sequence ID" value="GAA0880542.1"/>
    <property type="molecule type" value="Genomic_DNA"/>
</dbReference>
<organism evidence="3 4">
    <name type="scientific">Algoriphagus jejuensis</name>
    <dbReference type="NCBI Taxonomy" id="419934"/>
    <lineage>
        <taxon>Bacteria</taxon>
        <taxon>Pseudomonadati</taxon>
        <taxon>Bacteroidota</taxon>
        <taxon>Cytophagia</taxon>
        <taxon>Cytophagales</taxon>
        <taxon>Cyclobacteriaceae</taxon>
        <taxon>Algoriphagus</taxon>
    </lineage>
</organism>
<dbReference type="InterPro" id="IPR011050">
    <property type="entry name" value="Pectin_lyase_fold/virulence"/>
</dbReference>
<dbReference type="PROSITE" id="PS51257">
    <property type="entry name" value="PROKAR_LIPOPROTEIN"/>
    <property type="match status" value="1"/>
</dbReference>
<dbReference type="InterPro" id="IPR039448">
    <property type="entry name" value="Beta_helix"/>
</dbReference>
<keyword evidence="1" id="KW-0732">Signal</keyword>
<feature type="signal peptide" evidence="1">
    <location>
        <begin position="1"/>
        <end position="15"/>
    </location>
</feature>
<feature type="domain" description="Right handed beta helix" evidence="2">
    <location>
        <begin position="143"/>
        <end position="302"/>
    </location>
</feature>
<feature type="chain" id="PRO_5047241443" description="Right handed beta helix domain-containing protein" evidence="1">
    <location>
        <begin position="16"/>
        <end position="432"/>
    </location>
</feature>
<accession>A0ABN1N4L4</accession>
<evidence type="ECO:0000256" key="1">
    <source>
        <dbReference type="SAM" id="SignalP"/>
    </source>
</evidence>
<evidence type="ECO:0000313" key="4">
    <source>
        <dbReference type="Proteomes" id="UP001500469"/>
    </source>
</evidence>
<dbReference type="Pfam" id="PF13229">
    <property type="entry name" value="Beta_helix"/>
    <property type="match status" value="1"/>
</dbReference>
<dbReference type="InterPro" id="IPR022441">
    <property type="entry name" value="Para_beta_helix_rpt-2"/>
</dbReference>
<name>A0ABN1N4L4_9BACT</name>
<protein>
    <recommendedName>
        <fullName evidence="2">Right handed beta helix domain-containing protein</fullName>
    </recommendedName>
</protein>